<dbReference type="EMBL" id="JAAWWB010000008">
    <property type="protein sequence ID" value="KAG6776939.1"/>
    <property type="molecule type" value="Genomic_DNA"/>
</dbReference>
<name>A0A8X7ZVY2_POPTO</name>
<dbReference type="Proteomes" id="UP000886885">
    <property type="component" value="Chromosome 4D"/>
</dbReference>
<feature type="signal peptide" evidence="3">
    <location>
        <begin position="1"/>
        <end position="33"/>
    </location>
</feature>
<organism evidence="4 5">
    <name type="scientific">Populus tomentosa</name>
    <name type="common">Chinese white poplar</name>
    <dbReference type="NCBI Taxonomy" id="118781"/>
    <lineage>
        <taxon>Eukaryota</taxon>
        <taxon>Viridiplantae</taxon>
        <taxon>Streptophyta</taxon>
        <taxon>Embryophyta</taxon>
        <taxon>Tracheophyta</taxon>
        <taxon>Spermatophyta</taxon>
        <taxon>Magnoliopsida</taxon>
        <taxon>eudicotyledons</taxon>
        <taxon>Gunneridae</taxon>
        <taxon>Pentapetalae</taxon>
        <taxon>rosids</taxon>
        <taxon>fabids</taxon>
        <taxon>Malpighiales</taxon>
        <taxon>Salicaceae</taxon>
        <taxon>Saliceae</taxon>
        <taxon>Populus</taxon>
    </lineage>
</organism>
<dbReference type="Pfam" id="PF04885">
    <property type="entry name" value="Stig1"/>
    <property type="match status" value="1"/>
</dbReference>
<feature type="chain" id="PRO_5036495708" description="Stigma-specific Stig1 family protein" evidence="3">
    <location>
        <begin position="34"/>
        <end position="160"/>
    </location>
</feature>
<dbReference type="OrthoDB" id="5421723at2759"/>
<dbReference type="InterPro" id="IPR006969">
    <property type="entry name" value="Stig-like"/>
</dbReference>
<proteinExistence type="inferred from homology"/>
<comment type="caution">
    <text evidence="4">The sequence shown here is derived from an EMBL/GenBank/DDBJ whole genome shotgun (WGS) entry which is preliminary data.</text>
</comment>
<accession>A0A8X7ZVY2</accession>
<dbReference type="PANTHER" id="PTHR33227">
    <property type="entry name" value="STIGMA-SPECIFIC STIG1-LIKE PROTEIN 3"/>
    <property type="match status" value="1"/>
</dbReference>
<evidence type="ECO:0000313" key="5">
    <source>
        <dbReference type="Proteomes" id="UP000886885"/>
    </source>
</evidence>
<evidence type="ECO:0000313" key="4">
    <source>
        <dbReference type="EMBL" id="KAG6776939.1"/>
    </source>
</evidence>
<evidence type="ECO:0000256" key="2">
    <source>
        <dbReference type="ARBA" id="ARBA00022729"/>
    </source>
</evidence>
<dbReference type="PANTHER" id="PTHR33227:SF59">
    <property type="entry name" value="STIGMA-SPECIFIC STIG1-LIKE PROTEIN 3"/>
    <property type="match status" value="1"/>
</dbReference>
<keyword evidence="5" id="KW-1185">Reference proteome</keyword>
<evidence type="ECO:0000256" key="1">
    <source>
        <dbReference type="ARBA" id="ARBA00006010"/>
    </source>
</evidence>
<protein>
    <recommendedName>
        <fullName evidence="6">Stigma-specific Stig1 family protein</fullName>
    </recommendedName>
</protein>
<dbReference type="AlphaFoldDB" id="A0A8X7ZVY2"/>
<evidence type="ECO:0000256" key="3">
    <source>
        <dbReference type="SAM" id="SignalP"/>
    </source>
</evidence>
<evidence type="ECO:0008006" key="6">
    <source>
        <dbReference type="Google" id="ProtNLM"/>
    </source>
</evidence>
<keyword evidence="2 3" id="KW-0732">Signal</keyword>
<sequence>MRSSSNQPCFTLLAMKLLKLFFALSATIATVAALQSDHYKENSDTQRQLSLSEIQEAATSLRGAGRVLAQLNLIANSTCNKLPRICRLKRSPGPDCCNKKCVDVKTDRFNCGMCGYKCKYTETCCKGKCVNPSFDKRHCGGCNKKCKKGEFCVYGMCSYA</sequence>
<gene>
    <name evidence="4" type="ORF">POTOM_016730</name>
</gene>
<reference evidence="4" key="1">
    <citation type="journal article" date="2020" name="bioRxiv">
        <title>Hybrid origin of Populus tomentosa Carr. identified through genome sequencing and phylogenomic analysis.</title>
        <authorList>
            <person name="An X."/>
            <person name="Gao K."/>
            <person name="Chen Z."/>
            <person name="Li J."/>
            <person name="Yang X."/>
            <person name="Yang X."/>
            <person name="Zhou J."/>
            <person name="Guo T."/>
            <person name="Zhao T."/>
            <person name="Huang S."/>
            <person name="Miao D."/>
            <person name="Khan W.U."/>
            <person name="Rao P."/>
            <person name="Ye M."/>
            <person name="Lei B."/>
            <person name="Liao W."/>
            <person name="Wang J."/>
            <person name="Ji L."/>
            <person name="Li Y."/>
            <person name="Guo B."/>
            <person name="Mustafa N.S."/>
            <person name="Li S."/>
            <person name="Yun Q."/>
            <person name="Keller S.R."/>
            <person name="Mao J."/>
            <person name="Zhang R."/>
            <person name="Strauss S.H."/>
        </authorList>
    </citation>
    <scope>NUCLEOTIDE SEQUENCE</scope>
    <source>
        <strain evidence="4">GM15</strain>
        <tissue evidence="4">Leaf</tissue>
    </source>
</reference>
<comment type="similarity">
    <text evidence="1">Belongs to the STIG1 family.</text>
</comment>